<dbReference type="CDD" id="cd04213">
    <property type="entry name" value="CuRO_CcO_Caa3_II"/>
    <property type="match status" value="1"/>
</dbReference>
<dbReference type="Proteomes" id="UP000248749">
    <property type="component" value="Unassembled WGS sequence"/>
</dbReference>
<dbReference type="PROSITE" id="PS00078">
    <property type="entry name" value="COX2"/>
    <property type="match status" value="1"/>
</dbReference>
<evidence type="ECO:0000259" key="17">
    <source>
        <dbReference type="PROSITE" id="PS50857"/>
    </source>
</evidence>
<comment type="caution">
    <text evidence="18">The sequence shown here is derived from an EMBL/GenBank/DDBJ whole genome shotgun (WGS) entry which is preliminary data.</text>
</comment>
<evidence type="ECO:0000256" key="11">
    <source>
        <dbReference type="ARBA" id="ARBA00023008"/>
    </source>
</evidence>
<keyword evidence="7" id="KW-0479">Metal-binding</keyword>
<keyword evidence="19" id="KW-1185">Reference proteome</keyword>
<feature type="domain" description="Cytochrome oxidase subunit II copper A binding" evidence="17">
    <location>
        <begin position="97"/>
        <end position="209"/>
    </location>
</feature>
<dbReference type="InterPro" id="IPR045187">
    <property type="entry name" value="CcO_II"/>
</dbReference>
<name>A0A2W2DCA0_9ACTN</name>
<dbReference type="EMBL" id="POUB01000026">
    <property type="protein sequence ID" value="PZG01559.1"/>
    <property type="molecule type" value="Genomic_DNA"/>
</dbReference>
<dbReference type="Gene3D" id="1.10.287.90">
    <property type="match status" value="1"/>
</dbReference>
<evidence type="ECO:0000256" key="1">
    <source>
        <dbReference type="ARBA" id="ARBA00004141"/>
    </source>
</evidence>
<dbReference type="SUPFAM" id="SSF49503">
    <property type="entry name" value="Cupredoxins"/>
    <property type="match status" value="1"/>
</dbReference>
<dbReference type="AlphaFoldDB" id="A0A2W2DCA0"/>
<dbReference type="Gene3D" id="2.60.40.420">
    <property type="entry name" value="Cupredoxins - blue copper proteins"/>
    <property type="match status" value="1"/>
</dbReference>
<keyword evidence="6 16" id="KW-0812">Transmembrane</keyword>
<dbReference type="GO" id="GO:0016491">
    <property type="term" value="F:oxidoreductase activity"/>
    <property type="evidence" value="ECO:0007669"/>
    <property type="project" value="InterPro"/>
</dbReference>
<dbReference type="PANTHER" id="PTHR22888:SF9">
    <property type="entry name" value="CYTOCHROME C OXIDASE SUBUNIT 2"/>
    <property type="match status" value="1"/>
</dbReference>
<evidence type="ECO:0000256" key="2">
    <source>
        <dbReference type="ARBA" id="ARBA00007866"/>
    </source>
</evidence>
<keyword evidence="11" id="KW-0186">Copper</keyword>
<comment type="similarity">
    <text evidence="2">Belongs to the cytochrome c oxidase subunit 2 family.</text>
</comment>
<dbReference type="PANTHER" id="PTHR22888">
    <property type="entry name" value="CYTOCHROME C OXIDASE, SUBUNIT II"/>
    <property type="match status" value="1"/>
</dbReference>
<evidence type="ECO:0000256" key="12">
    <source>
        <dbReference type="ARBA" id="ARBA00023136"/>
    </source>
</evidence>
<evidence type="ECO:0000256" key="15">
    <source>
        <dbReference type="ARBA" id="ARBA00047816"/>
    </source>
</evidence>
<keyword evidence="5" id="KW-0679">Respiratory chain</keyword>
<dbReference type="NCBIfam" id="TIGR02866">
    <property type="entry name" value="CoxB"/>
    <property type="match status" value="1"/>
</dbReference>
<evidence type="ECO:0000256" key="3">
    <source>
        <dbReference type="ARBA" id="ARBA00012949"/>
    </source>
</evidence>
<evidence type="ECO:0000256" key="13">
    <source>
        <dbReference type="ARBA" id="ARBA00024688"/>
    </source>
</evidence>
<dbReference type="InterPro" id="IPR001505">
    <property type="entry name" value="Copper_CuA"/>
</dbReference>
<comment type="catalytic activity">
    <reaction evidence="15">
        <text>4 Fe(II)-[cytochrome c] + O2 + 8 H(+)(in) = 4 Fe(III)-[cytochrome c] + 2 H2O + 4 H(+)(out)</text>
        <dbReference type="Rhea" id="RHEA:11436"/>
        <dbReference type="Rhea" id="RHEA-COMP:10350"/>
        <dbReference type="Rhea" id="RHEA-COMP:14399"/>
        <dbReference type="ChEBI" id="CHEBI:15377"/>
        <dbReference type="ChEBI" id="CHEBI:15378"/>
        <dbReference type="ChEBI" id="CHEBI:15379"/>
        <dbReference type="ChEBI" id="CHEBI:29033"/>
        <dbReference type="ChEBI" id="CHEBI:29034"/>
        <dbReference type="EC" id="7.1.1.9"/>
    </reaction>
</comment>
<dbReference type="InterPro" id="IPR002429">
    <property type="entry name" value="CcO_II-like_C"/>
</dbReference>
<feature type="transmembrane region" description="Helical" evidence="16">
    <location>
        <begin position="23"/>
        <end position="43"/>
    </location>
</feature>
<reference evidence="18 19" key="1">
    <citation type="submission" date="2018-01" db="EMBL/GenBank/DDBJ databases">
        <title>Draft genome sequence of Salinispora sp. 13K206.</title>
        <authorList>
            <person name="Sahin N."/>
            <person name="Saygin H."/>
            <person name="Ay H."/>
        </authorList>
    </citation>
    <scope>NUCLEOTIDE SEQUENCE [LARGE SCALE GENOMIC DNA]</scope>
    <source>
        <strain evidence="18 19">13K206</strain>
    </source>
</reference>
<evidence type="ECO:0000256" key="4">
    <source>
        <dbReference type="ARBA" id="ARBA00022448"/>
    </source>
</evidence>
<dbReference type="PROSITE" id="PS50857">
    <property type="entry name" value="COX2_CUA"/>
    <property type="match status" value="1"/>
</dbReference>
<dbReference type="EC" id="7.1.1.9" evidence="3"/>
<dbReference type="Pfam" id="PF00116">
    <property type="entry name" value="COX2"/>
    <property type="match status" value="1"/>
</dbReference>
<evidence type="ECO:0000256" key="16">
    <source>
        <dbReference type="SAM" id="Phobius"/>
    </source>
</evidence>
<evidence type="ECO:0000256" key="9">
    <source>
        <dbReference type="ARBA" id="ARBA00022982"/>
    </source>
</evidence>
<keyword evidence="4" id="KW-0813">Transport</keyword>
<protein>
    <recommendedName>
        <fullName evidence="3">cytochrome-c oxidase</fullName>
        <ecNumber evidence="3">7.1.1.9</ecNumber>
    </recommendedName>
    <alternativeName>
        <fullName evidence="14">Cytochrome aa3 subunit 2</fullName>
    </alternativeName>
</protein>
<evidence type="ECO:0000256" key="5">
    <source>
        <dbReference type="ARBA" id="ARBA00022660"/>
    </source>
</evidence>
<evidence type="ECO:0000256" key="6">
    <source>
        <dbReference type="ARBA" id="ARBA00022692"/>
    </source>
</evidence>
<comment type="function">
    <text evidence="13">Subunits I and II form the functional core of the enzyme complex. Electrons originating in cytochrome c are transferred via heme a and Cu(A) to the binuclear center formed by heme a3 and Cu(B).</text>
</comment>
<dbReference type="InterPro" id="IPR008972">
    <property type="entry name" value="Cupredoxin"/>
</dbReference>
<evidence type="ECO:0000313" key="18">
    <source>
        <dbReference type="EMBL" id="PZG01559.1"/>
    </source>
</evidence>
<keyword evidence="9" id="KW-0249">Electron transport</keyword>
<sequence>MMMVLAVGLLEPRGPVAETIADLWWLLLGLGTAVFVVFAVLLARGLSRTPGEAEPDVRKRVGRWLVGGGVLMPAIVLVIVFAATVWAMRVMPTTASRDALVVEIVGHQWWFEVHYPDEAVTTTNELHLPVGRRVVLRLTSADVIHSFWVPELGGKMDMLPDDTNALVLQADEPGEYYSRCAEFCGLHHADMKMLVIAEPPDRFAAWVAAQR</sequence>
<organism evidence="18 19">
    <name type="scientific">Micromonospora deserti</name>
    <dbReference type="NCBI Taxonomy" id="2070366"/>
    <lineage>
        <taxon>Bacteria</taxon>
        <taxon>Bacillati</taxon>
        <taxon>Actinomycetota</taxon>
        <taxon>Actinomycetes</taxon>
        <taxon>Micromonosporales</taxon>
        <taxon>Micromonosporaceae</taxon>
        <taxon>Micromonospora</taxon>
    </lineage>
</organism>
<feature type="transmembrane region" description="Helical" evidence="16">
    <location>
        <begin position="64"/>
        <end position="88"/>
    </location>
</feature>
<keyword evidence="8" id="KW-1278">Translocase</keyword>
<dbReference type="GO" id="GO:0004129">
    <property type="term" value="F:cytochrome-c oxidase activity"/>
    <property type="evidence" value="ECO:0007669"/>
    <property type="project" value="UniProtKB-EC"/>
</dbReference>
<comment type="subcellular location">
    <subcellularLocation>
        <location evidence="1">Membrane</location>
        <topology evidence="1">Multi-pass membrane protein</topology>
    </subcellularLocation>
</comment>
<evidence type="ECO:0000256" key="10">
    <source>
        <dbReference type="ARBA" id="ARBA00022989"/>
    </source>
</evidence>
<gene>
    <name evidence="18" type="primary">coxB</name>
    <name evidence="18" type="ORF">C1I99_06650</name>
</gene>
<keyword evidence="12 16" id="KW-0472">Membrane</keyword>
<evidence type="ECO:0000256" key="14">
    <source>
        <dbReference type="ARBA" id="ARBA00031399"/>
    </source>
</evidence>
<dbReference type="GO" id="GO:0005507">
    <property type="term" value="F:copper ion binding"/>
    <property type="evidence" value="ECO:0007669"/>
    <property type="project" value="InterPro"/>
</dbReference>
<accession>A0A2W2DCA0</accession>
<evidence type="ECO:0000256" key="7">
    <source>
        <dbReference type="ARBA" id="ARBA00022723"/>
    </source>
</evidence>
<evidence type="ECO:0000256" key="8">
    <source>
        <dbReference type="ARBA" id="ARBA00022967"/>
    </source>
</evidence>
<dbReference type="GO" id="GO:0016020">
    <property type="term" value="C:membrane"/>
    <property type="evidence" value="ECO:0007669"/>
    <property type="project" value="UniProtKB-SubCell"/>
</dbReference>
<evidence type="ECO:0000313" key="19">
    <source>
        <dbReference type="Proteomes" id="UP000248749"/>
    </source>
</evidence>
<keyword evidence="10 16" id="KW-1133">Transmembrane helix</keyword>
<dbReference type="GO" id="GO:0042773">
    <property type="term" value="P:ATP synthesis coupled electron transport"/>
    <property type="evidence" value="ECO:0007669"/>
    <property type="project" value="TreeGrafter"/>
</dbReference>
<dbReference type="InterPro" id="IPR034236">
    <property type="entry name" value="CuRO_CcO_Caa3_II"/>
</dbReference>
<proteinExistence type="inferred from homology"/>
<dbReference type="InterPro" id="IPR036257">
    <property type="entry name" value="Cyt_c_oxidase_su2_TM_sf"/>
</dbReference>
<dbReference type="InterPro" id="IPR014222">
    <property type="entry name" value="Cyt_c_oxidase_su2"/>
</dbReference>